<dbReference type="AlphaFoldDB" id="A0AAV7QP42"/>
<sequence length="104" mass="11489">MGRGSRSVGQIGGVSKMALVRTLSKSSARGPKINSSIPPFRTAPVPASLLRVATRRQRDDYLLDWPRPWSVVRTGSGRAWRTMVATLDAAQRGWRREQCLSPTV</sequence>
<organism evidence="1 2">
    <name type="scientific">Pleurodeles waltl</name>
    <name type="common">Iberian ribbed newt</name>
    <dbReference type="NCBI Taxonomy" id="8319"/>
    <lineage>
        <taxon>Eukaryota</taxon>
        <taxon>Metazoa</taxon>
        <taxon>Chordata</taxon>
        <taxon>Craniata</taxon>
        <taxon>Vertebrata</taxon>
        <taxon>Euteleostomi</taxon>
        <taxon>Amphibia</taxon>
        <taxon>Batrachia</taxon>
        <taxon>Caudata</taxon>
        <taxon>Salamandroidea</taxon>
        <taxon>Salamandridae</taxon>
        <taxon>Pleurodelinae</taxon>
        <taxon>Pleurodeles</taxon>
    </lineage>
</organism>
<dbReference type="Proteomes" id="UP001066276">
    <property type="component" value="Chromosome 6"/>
</dbReference>
<dbReference type="EMBL" id="JANPWB010000010">
    <property type="protein sequence ID" value="KAJ1142296.1"/>
    <property type="molecule type" value="Genomic_DNA"/>
</dbReference>
<proteinExistence type="predicted"/>
<name>A0AAV7QP42_PLEWA</name>
<keyword evidence="2" id="KW-1185">Reference proteome</keyword>
<accession>A0AAV7QP42</accession>
<evidence type="ECO:0000313" key="2">
    <source>
        <dbReference type="Proteomes" id="UP001066276"/>
    </source>
</evidence>
<gene>
    <name evidence="1" type="ORF">NDU88_008623</name>
</gene>
<reference evidence="1" key="1">
    <citation type="journal article" date="2022" name="bioRxiv">
        <title>Sequencing and chromosome-scale assembly of the giantPleurodeles waltlgenome.</title>
        <authorList>
            <person name="Brown T."/>
            <person name="Elewa A."/>
            <person name="Iarovenko S."/>
            <person name="Subramanian E."/>
            <person name="Araus A.J."/>
            <person name="Petzold A."/>
            <person name="Susuki M."/>
            <person name="Suzuki K.-i.T."/>
            <person name="Hayashi T."/>
            <person name="Toyoda A."/>
            <person name="Oliveira C."/>
            <person name="Osipova E."/>
            <person name="Leigh N.D."/>
            <person name="Simon A."/>
            <person name="Yun M.H."/>
        </authorList>
    </citation>
    <scope>NUCLEOTIDE SEQUENCE</scope>
    <source>
        <strain evidence="1">20211129_DDA</strain>
        <tissue evidence="1">Liver</tissue>
    </source>
</reference>
<comment type="caution">
    <text evidence="1">The sequence shown here is derived from an EMBL/GenBank/DDBJ whole genome shotgun (WGS) entry which is preliminary data.</text>
</comment>
<protein>
    <submittedName>
        <fullName evidence="1">Uncharacterized protein</fullName>
    </submittedName>
</protein>
<evidence type="ECO:0000313" key="1">
    <source>
        <dbReference type="EMBL" id="KAJ1142296.1"/>
    </source>
</evidence>